<reference evidence="2" key="1">
    <citation type="submission" date="2005-01" db="EMBL/GenBank/DDBJ databases">
        <title>Oryza sativa nipponbare(GA3) genomic DNA, chromosome 1, PAC clone:P0784G04.</title>
        <authorList>
            <person name="Sasaki T."/>
            <person name="Matsumoto T."/>
            <person name="Fujisawa M."/>
        </authorList>
    </citation>
    <scope>NUCLEOTIDE SEQUENCE</scope>
</reference>
<feature type="compositionally biased region" description="Basic and acidic residues" evidence="1">
    <location>
        <begin position="1"/>
        <end position="19"/>
    </location>
</feature>
<name>Q5F1W4_ORYSJ</name>
<proteinExistence type="predicted"/>
<gene>
    <name evidence="2" type="primary">P0784G04.11</name>
</gene>
<feature type="region of interest" description="Disordered" evidence="1">
    <location>
        <begin position="1"/>
        <end position="21"/>
    </location>
</feature>
<evidence type="ECO:0000256" key="1">
    <source>
        <dbReference type="SAM" id="MobiDB-lite"/>
    </source>
</evidence>
<feature type="compositionally biased region" description="Basic and acidic residues" evidence="1">
    <location>
        <begin position="108"/>
        <end position="123"/>
    </location>
</feature>
<evidence type="ECO:0000313" key="2">
    <source>
        <dbReference type="EMBL" id="BAD89471.1"/>
    </source>
</evidence>
<organism evidence="2">
    <name type="scientific">Oryza sativa subsp. japonica</name>
    <name type="common">Rice</name>
    <dbReference type="NCBI Taxonomy" id="39947"/>
    <lineage>
        <taxon>Eukaryota</taxon>
        <taxon>Viridiplantae</taxon>
        <taxon>Streptophyta</taxon>
        <taxon>Embryophyta</taxon>
        <taxon>Tracheophyta</taxon>
        <taxon>Spermatophyta</taxon>
        <taxon>Magnoliopsida</taxon>
        <taxon>Liliopsida</taxon>
        <taxon>Poales</taxon>
        <taxon>Poaceae</taxon>
        <taxon>BOP clade</taxon>
        <taxon>Oryzoideae</taxon>
        <taxon>Oryzeae</taxon>
        <taxon>Oryzinae</taxon>
        <taxon>Oryza</taxon>
        <taxon>Oryza sativa</taxon>
    </lineage>
</organism>
<feature type="region of interest" description="Disordered" evidence="1">
    <location>
        <begin position="86"/>
        <end position="139"/>
    </location>
</feature>
<feature type="compositionally biased region" description="Gly residues" evidence="1">
    <location>
        <begin position="125"/>
        <end position="139"/>
    </location>
</feature>
<protein>
    <submittedName>
        <fullName evidence="2">Uncharacterized protein P0784G04.11</fullName>
    </submittedName>
</protein>
<dbReference type="AlphaFoldDB" id="Q5F1W4"/>
<sequence length="139" mass="15057">MRLEEEVEREDDRRQDSRPLDQTAAVLGTARSRVLLLRPPSSPLLWPDLGGREGGEESVAGCCAVLRAAGYCVVFHAARSPPGLHAPPRRRLLWPLPPPSMSLAGSKRRGEEVKGEGRGRDEGEGVNGEVGGWVEGVRT</sequence>
<dbReference type="EMBL" id="AP008247">
    <property type="protein sequence ID" value="BAD89471.1"/>
    <property type="molecule type" value="Genomic_DNA"/>
</dbReference>
<accession>Q5F1W4</accession>